<dbReference type="Proteomes" id="UP000053144">
    <property type="component" value="Chromosome 4"/>
</dbReference>
<dbReference type="Gramene" id="KOM41349">
    <property type="protein sequence ID" value="KOM41349"/>
    <property type="gene ID" value="LR48_Vigan04g154700"/>
</dbReference>
<evidence type="ECO:0000313" key="3">
    <source>
        <dbReference type="Proteomes" id="UP000053144"/>
    </source>
</evidence>
<name>A0A0L9UFM2_PHAAN</name>
<feature type="region of interest" description="Disordered" evidence="1">
    <location>
        <begin position="22"/>
        <end position="56"/>
    </location>
</feature>
<sequence>MSTRLMRTIAWCTPTPQSLYDSNVDSQLPPRDFAAGDAGRHRGLSQPPRPGGHHRLPQCQVLSLTSSRTAPIHYRCMRPTPTTFLIPPPTGWDANPDFSFSSWGNDFFLVKMVGDDDAFGGGFVCGFKKYWFILVSNGYLMDGTKGCKGDEATRRIARIDH</sequence>
<organism evidence="2 3">
    <name type="scientific">Phaseolus angularis</name>
    <name type="common">Azuki bean</name>
    <name type="synonym">Vigna angularis</name>
    <dbReference type="NCBI Taxonomy" id="3914"/>
    <lineage>
        <taxon>Eukaryota</taxon>
        <taxon>Viridiplantae</taxon>
        <taxon>Streptophyta</taxon>
        <taxon>Embryophyta</taxon>
        <taxon>Tracheophyta</taxon>
        <taxon>Spermatophyta</taxon>
        <taxon>Magnoliopsida</taxon>
        <taxon>eudicotyledons</taxon>
        <taxon>Gunneridae</taxon>
        <taxon>Pentapetalae</taxon>
        <taxon>rosids</taxon>
        <taxon>fabids</taxon>
        <taxon>Fabales</taxon>
        <taxon>Fabaceae</taxon>
        <taxon>Papilionoideae</taxon>
        <taxon>50 kb inversion clade</taxon>
        <taxon>NPAAA clade</taxon>
        <taxon>indigoferoid/millettioid clade</taxon>
        <taxon>Phaseoleae</taxon>
        <taxon>Vigna</taxon>
    </lineage>
</organism>
<reference evidence="3" key="1">
    <citation type="journal article" date="2015" name="Proc. Natl. Acad. Sci. U.S.A.">
        <title>Genome sequencing of adzuki bean (Vigna angularis) provides insight into high starch and low fat accumulation and domestication.</title>
        <authorList>
            <person name="Yang K."/>
            <person name="Tian Z."/>
            <person name="Chen C."/>
            <person name="Luo L."/>
            <person name="Zhao B."/>
            <person name="Wang Z."/>
            <person name="Yu L."/>
            <person name="Li Y."/>
            <person name="Sun Y."/>
            <person name="Li W."/>
            <person name="Chen Y."/>
            <person name="Li Y."/>
            <person name="Zhang Y."/>
            <person name="Ai D."/>
            <person name="Zhao J."/>
            <person name="Shang C."/>
            <person name="Ma Y."/>
            <person name="Wu B."/>
            <person name="Wang M."/>
            <person name="Gao L."/>
            <person name="Sun D."/>
            <person name="Zhang P."/>
            <person name="Guo F."/>
            <person name="Wang W."/>
            <person name="Li Y."/>
            <person name="Wang J."/>
            <person name="Varshney R.K."/>
            <person name="Wang J."/>
            <person name="Ling H.Q."/>
            <person name="Wan P."/>
        </authorList>
    </citation>
    <scope>NUCLEOTIDE SEQUENCE</scope>
    <source>
        <strain evidence="3">cv. Jingnong 6</strain>
    </source>
</reference>
<evidence type="ECO:0000256" key="1">
    <source>
        <dbReference type="SAM" id="MobiDB-lite"/>
    </source>
</evidence>
<accession>A0A0L9UFM2</accession>
<dbReference type="EMBL" id="CM003374">
    <property type="protein sequence ID" value="KOM41349.1"/>
    <property type="molecule type" value="Genomic_DNA"/>
</dbReference>
<gene>
    <name evidence="2" type="ORF">LR48_Vigan04g154700</name>
</gene>
<dbReference type="AlphaFoldDB" id="A0A0L9UFM2"/>
<proteinExistence type="predicted"/>
<evidence type="ECO:0000313" key="2">
    <source>
        <dbReference type="EMBL" id="KOM41349.1"/>
    </source>
</evidence>
<protein>
    <submittedName>
        <fullName evidence="2">Uncharacterized protein</fullName>
    </submittedName>
</protein>